<accession>A0A9X9PVV8</accession>
<feature type="non-terminal residue" evidence="2">
    <location>
        <position position="1"/>
    </location>
</feature>
<dbReference type="AlphaFoldDB" id="A0A9X9PVV8"/>
<feature type="compositionally biased region" description="Low complexity" evidence="1">
    <location>
        <begin position="59"/>
        <end position="69"/>
    </location>
</feature>
<sequence>WSAGRCFRDPPSTDPCLPFSVHAELDGLLCPAGNAGSKSEARQQVALSALHYIQSQLGSSEPPKTSSKPPVAPPSVENIVTHEQRCAAVVSAG</sequence>
<feature type="region of interest" description="Disordered" evidence="1">
    <location>
        <begin position="56"/>
        <end position="75"/>
    </location>
</feature>
<dbReference type="Proteomes" id="UP000269945">
    <property type="component" value="Unassembled WGS sequence"/>
</dbReference>
<evidence type="ECO:0000313" key="3">
    <source>
        <dbReference type="Proteomes" id="UP000269945"/>
    </source>
</evidence>
<gene>
    <name evidence="2" type="ORF">BN2614_LOCUS1</name>
</gene>
<evidence type="ECO:0000313" key="2">
    <source>
        <dbReference type="EMBL" id="VCW68599.1"/>
    </source>
</evidence>
<name>A0A9X9PVV8_GULGU</name>
<comment type="caution">
    <text evidence="2">The sequence shown here is derived from an EMBL/GenBank/DDBJ whole genome shotgun (WGS) entry which is preliminary data.</text>
</comment>
<dbReference type="SUPFAM" id="SSF54768">
    <property type="entry name" value="dsRNA-binding domain-like"/>
    <property type="match status" value="1"/>
</dbReference>
<dbReference type="EMBL" id="CYRY02004077">
    <property type="protein sequence ID" value="VCW68599.1"/>
    <property type="molecule type" value="Genomic_DNA"/>
</dbReference>
<protein>
    <submittedName>
        <fullName evidence="2">Uncharacterized protein</fullName>
    </submittedName>
</protein>
<reference evidence="2 3" key="1">
    <citation type="submission" date="2018-10" db="EMBL/GenBank/DDBJ databases">
        <authorList>
            <person name="Ekblom R."/>
            <person name="Jareborg N."/>
        </authorList>
    </citation>
    <scope>NUCLEOTIDE SEQUENCE [LARGE SCALE GENOMIC DNA]</scope>
    <source>
        <tissue evidence="2">Muscle</tissue>
    </source>
</reference>
<evidence type="ECO:0000256" key="1">
    <source>
        <dbReference type="SAM" id="MobiDB-lite"/>
    </source>
</evidence>
<feature type="non-terminal residue" evidence="2">
    <location>
        <position position="93"/>
    </location>
</feature>
<keyword evidence="3" id="KW-1185">Reference proteome</keyword>
<proteinExistence type="predicted"/>
<organism evidence="2 3">
    <name type="scientific">Gulo gulo</name>
    <name type="common">Wolverine</name>
    <name type="synonym">Gluton</name>
    <dbReference type="NCBI Taxonomy" id="48420"/>
    <lineage>
        <taxon>Eukaryota</taxon>
        <taxon>Metazoa</taxon>
        <taxon>Chordata</taxon>
        <taxon>Craniata</taxon>
        <taxon>Vertebrata</taxon>
        <taxon>Euteleostomi</taxon>
        <taxon>Mammalia</taxon>
        <taxon>Eutheria</taxon>
        <taxon>Laurasiatheria</taxon>
        <taxon>Carnivora</taxon>
        <taxon>Caniformia</taxon>
        <taxon>Musteloidea</taxon>
        <taxon>Mustelidae</taxon>
        <taxon>Guloninae</taxon>
        <taxon>Gulo</taxon>
    </lineage>
</organism>